<reference evidence="2" key="2">
    <citation type="journal article" date="2018" name="Mol. Plant Microbe Interact.">
        <title>Genome sequence resources for the wheat stripe rust pathogen (Puccinia striiformis f. sp. tritici) and the barley stripe rust pathogen (Puccinia striiformis f. sp. hordei).</title>
        <authorList>
            <person name="Xia C."/>
            <person name="Wang M."/>
            <person name="Yin C."/>
            <person name="Cornejo O.E."/>
            <person name="Hulbert S.H."/>
            <person name="Chen X."/>
        </authorList>
    </citation>
    <scope>NUCLEOTIDE SEQUENCE [LARGE SCALE GENOMIC DNA]</scope>
    <source>
        <strain evidence="2">93-210</strain>
    </source>
</reference>
<dbReference type="Proteomes" id="UP001060170">
    <property type="component" value="Chromosome 1"/>
</dbReference>
<reference evidence="2" key="1">
    <citation type="journal article" date="2018" name="BMC Genomics">
        <title>Genomic insights into host adaptation between the wheat stripe rust pathogen (Puccinia striiformis f. sp. tritici) and the barley stripe rust pathogen (Puccinia striiformis f. sp. hordei).</title>
        <authorList>
            <person name="Xia C."/>
            <person name="Wang M."/>
            <person name="Yin C."/>
            <person name="Cornejo O.E."/>
            <person name="Hulbert S.H."/>
            <person name="Chen X."/>
        </authorList>
    </citation>
    <scope>NUCLEOTIDE SEQUENCE [LARGE SCALE GENOMIC DNA]</scope>
    <source>
        <strain evidence="2">93-210</strain>
    </source>
</reference>
<organism evidence="1 2">
    <name type="scientific">Puccinia striiformis f. sp. tritici</name>
    <dbReference type="NCBI Taxonomy" id="168172"/>
    <lineage>
        <taxon>Eukaryota</taxon>
        <taxon>Fungi</taxon>
        <taxon>Dikarya</taxon>
        <taxon>Basidiomycota</taxon>
        <taxon>Pucciniomycotina</taxon>
        <taxon>Pucciniomycetes</taxon>
        <taxon>Pucciniales</taxon>
        <taxon>Pucciniaceae</taxon>
        <taxon>Puccinia</taxon>
    </lineage>
</organism>
<comment type="caution">
    <text evidence="1">The sequence shown here is derived from an EMBL/GenBank/DDBJ whole genome shotgun (WGS) entry which is preliminary data.</text>
</comment>
<sequence>MGVPARLGVNTSPMLGVKRPSHPMYVMGPFDVIEVAEHSIATGSSYGQLSYTTSIVYNNDSKDGIQENFIVDLPGYGSRNQGLVKDNVYQLAGRFVGPNDGGKPIVFYEQALTLLLGNINVTDASNEVVQTNLRVTVRHTDYHTIKQERVKYETTYIIPGNVILCNTFGLLQLGREALIVGYMGGFNVKKHSWEVHGLLLSMSSSPARLPSTPSATAGASNGRRQGLKCLQSLAAKNGGEDGDGYTEEPDPKRKNFDPANIFPTNGTQEDGQVGDDEGDNQFMNTYPDCPSCLSTGSAKGKEKASQNGRRQSTSLSDTQQIACNHLPKKKNQAPTLSPICRAPHFTALSSSSFPTTFLLALLSTRKPIFFAPQSSYVSKRSYSGS</sequence>
<accession>A0ACC0EZF9</accession>
<name>A0ACC0EZF9_9BASI</name>
<reference evidence="1 2" key="3">
    <citation type="journal article" date="2022" name="Microbiol. Spectr.">
        <title>Folding features and dynamics of 3D genome architecture in plant fungal pathogens.</title>
        <authorList>
            <person name="Xia C."/>
        </authorList>
    </citation>
    <scope>NUCLEOTIDE SEQUENCE [LARGE SCALE GENOMIC DNA]</scope>
    <source>
        <strain evidence="1 2">93-210</strain>
    </source>
</reference>
<gene>
    <name evidence="1" type="ORF">MJO28_001152</name>
</gene>
<protein>
    <submittedName>
        <fullName evidence="1">Uncharacterized protein</fullName>
    </submittedName>
</protein>
<dbReference type="EMBL" id="CM045865">
    <property type="protein sequence ID" value="KAI7963058.1"/>
    <property type="molecule type" value="Genomic_DNA"/>
</dbReference>
<keyword evidence="2" id="KW-1185">Reference proteome</keyword>
<evidence type="ECO:0000313" key="1">
    <source>
        <dbReference type="EMBL" id="KAI7963058.1"/>
    </source>
</evidence>
<proteinExistence type="predicted"/>
<evidence type="ECO:0000313" key="2">
    <source>
        <dbReference type="Proteomes" id="UP001060170"/>
    </source>
</evidence>